<dbReference type="Proteomes" id="UP000509667">
    <property type="component" value="Chromosome"/>
</dbReference>
<dbReference type="OrthoDB" id="25239at2157"/>
<keyword evidence="6" id="KW-1185">Reference proteome</keyword>
<evidence type="ECO:0000259" key="4">
    <source>
        <dbReference type="Pfam" id="PF22725"/>
    </source>
</evidence>
<evidence type="ECO:0000313" key="5">
    <source>
        <dbReference type="EMBL" id="QLH78618.1"/>
    </source>
</evidence>
<dbReference type="PANTHER" id="PTHR43818">
    <property type="entry name" value="BCDNA.GH03377"/>
    <property type="match status" value="1"/>
</dbReference>
<gene>
    <name evidence="5" type="ORF">HZS55_15565</name>
</gene>
<evidence type="ECO:0000313" key="6">
    <source>
        <dbReference type="Proteomes" id="UP000509667"/>
    </source>
</evidence>
<dbReference type="Pfam" id="PF01408">
    <property type="entry name" value="GFO_IDH_MocA"/>
    <property type="match status" value="1"/>
</dbReference>
<evidence type="ECO:0000256" key="1">
    <source>
        <dbReference type="ARBA" id="ARBA00023002"/>
    </source>
</evidence>
<feature type="domain" description="Gfo/Idh/MocA-like oxidoreductase N-terminal" evidence="3">
    <location>
        <begin position="5"/>
        <end position="117"/>
    </location>
</feature>
<protein>
    <submittedName>
        <fullName evidence="5">Gfo/Idh/MocA family oxidoreductase</fullName>
    </submittedName>
</protein>
<dbReference type="GeneID" id="56079310"/>
<accession>A0A7D5P6M0</accession>
<dbReference type="InterPro" id="IPR036291">
    <property type="entry name" value="NAD(P)-bd_dom_sf"/>
</dbReference>
<organism evidence="5 6">
    <name type="scientific">Halosimplex rubrum</name>
    <dbReference type="NCBI Taxonomy" id="869889"/>
    <lineage>
        <taxon>Archaea</taxon>
        <taxon>Methanobacteriati</taxon>
        <taxon>Methanobacteriota</taxon>
        <taxon>Stenosarchaea group</taxon>
        <taxon>Halobacteria</taxon>
        <taxon>Halobacteriales</taxon>
        <taxon>Haloarculaceae</taxon>
        <taxon>Halosimplex</taxon>
    </lineage>
</organism>
<evidence type="ECO:0000259" key="3">
    <source>
        <dbReference type="Pfam" id="PF01408"/>
    </source>
</evidence>
<dbReference type="InterPro" id="IPR055170">
    <property type="entry name" value="GFO_IDH_MocA-like_dom"/>
</dbReference>
<dbReference type="Gene3D" id="3.40.50.720">
    <property type="entry name" value="NAD(P)-binding Rossmann-like Domain"/>
    <property type="match status" value="1"/>
</dbReference>
<dbReference type="GO" id="GO:0016491">
    <property type="term" value="F:oxidoreductase activity"/>
    <property type="evidence" value="ECO:0007669"/>
    <property type="project" value="UniProtKB-KW"/>
</dbReference>
<dbReference type="KEGG" id="hrr:HZS55_15565"/>
<sequence length="365" mass="38409">MDPLSVGLVGCGNISSRYLAADDVHDAFDLVACADLDAELARETAAEHGIEAMAVDELLDDDAVEAVVNLTPPSVHAEVITNALDAGNHVYTEKPFATTPEEVAAIRDRAAESGLLVGSAPDTVLGAGLQTARQVLDEGRIGEPVGATAHWTSPGHELWHPNPDLYYQEGGGPLFDMGPYYLTALVFLLGSAERVAGSVSRPRETRTIGSDSRKGEEIDVEVPTHEAGVVDFASGATANLLMSFDVEASTLPSPAFEIYGTEGTLALPDPNHFEGPVRVRDHADDDWETVPLTHEYTAGRGAGVADLAFAVRGDWEHRTGGALAGHVLDVMAAVRTSSAESAFATVDSDPGRPAPLPAEFPDVDP</sequence>
<evidence type="ECO:0000256" key="2">
    <source>
        <dbReference type="SAM" id="MobiDB-lite"/>
    </source>
</evidence>
<dbReference type="Pfam" id="PF22725">
    <property type="entry name" value="GFO_IDH_MocA_C3"/>
    <property type="match status" value="1"/>
</dbReference>
<dbReference type="SUPFAM" id="SSF51735">
    <property type="entry name" value="NAD(P)-binding Rossmann-fold domains"/>
    <property type="match status" value="1"/>
</dbReference>
<dbReference type="EMBL" id="CP058910">
    <property type="protein sequence ID" value="QLH78618.1"/>
    <property type="molecule type" value="Genomic_DNA"/>
</dbReference>
<dbReference type="GO" id="GO:0000166">
    <property type="term" value="F:nucleotide binding"/>
    <property type="evidence" value="ECO:0007669"/>
    <property type="project" value="InterPro"/>
</dbReference>
<dbReference type="RefSeq" id="WP_179908497.1">
    <property type="nucleotide sequence ID" value="NZ_CP058910.1"/>
</dbReference>
<name>A0A7D5P6M0_9EURY</name>
<dbReference type="SUPFAM" id="SSF55347">
    <property type="entry name" value="Glyceraldehyde-3-phosphate dehydrogenase-like, C-terminal domain"/>
    <property type="match status" value="1"/>
</dbReference>
<dbReference type="InterPro" id="IPR050463">
    <property type="entry name" value="Gfo/Idh/MocA_oxidrdct_glycsds"/>
</dbReference>
<dbReference type="Gene3D" id="3.30.360.10">
    <property type="entry name" value="Dihydrodipicolinate Reductase, domain 2"/>
    <property type="match status" value="1"/>
</dbReference>
<dbReference type="AlphaFoldDB" id="A0A7D5P6M0"/>
<dbReference type="PANTHER" id="PTHR43818:SF11">
    <property type="entry name" value="BCDNA.GH03377"/>
    <property type="match status" value="1"/>
</dbReference>
<proteinExistence type="predicted"/>
<feature type="domain" description="GFO/IDH/MocA-like oxidoreductase" evidence="4">
    <location>
        <begin position="130"/>
        <end position="265"/>
    </location>
</feature>
<dbReference type="InterPro" id="IPR000683">
    <property type="entry name" value="Gfo/Idh/MocA-like_OxRdtase_N"/>
</dbReference>
<keyword evidence="1" id="KW-0560">Oxidoreductase</keyword>
<reference evidence="5 6" key="1">
    <citation type="submission" date="2020-07" db="EMBL/GenBank/DDBJ databases">
        <title>Halosimplex pelagicum sp. nov. and Halosimplex rubrum sp. nov., isolated from salted brown alga Laminaria, and emended description of the genus Halosimplex.</title>
        <authorList>
            <person name="Cui H."/>
        </authorList>
    </citation>
    <scope>NUCLEOTIDE SEQUENCE [LARGE SCALE GENOMIC DNA]</scope>
    <source>
        <strain evidence="5 6">R27</strain>
    </source>
</reference>
<feature type="region of interest" description="Disordered" evidence="2">
    <location>
        <begin position="343"/>
        <end position="365"/>
    </location>
</feature>